<dbReference type="Gene3D" id="3.40.190.10">
    <property type="entry name" value="Periplasmic binding protein-like II"/>
    <property type="match status" value="2"/>
</dbReference>
<dbReference type="InterPro" id="IPR035938">
    <property type="entry name" value="Hemerythrin-like_sf"/>
</dbReference>
<dbReference type="NCBIfam" id="TIGR02481">
    <property type="entry name" value="hemeryth_dom"/>
    <property type="match status" value="1"/>
</dbReference>
<dbReference type="Gene3D" id="3.30.70.270">
    <property type="match status" value="1"/>
</dbReference>
<dbReference type="InterPro" id="IPR001638">
    <property type="entry name" value="Solute-binding_3/MltF_N"/>
</dbReference>
<sequence length="761" mass="86511">MTRISNSTRPGGGRGWVYRFGRACLLVLFVWVIATPLQAASKRVVRLCVDPDWYPFEALAPDGKHIGIAHDLLQQIASQADLRFDVLPTPDWQSSLQLAKAGQCDALSLLNQTPERQQWLTFTTPYLTDANVFITRDEHPYISSPTELNGQILALPAGTSIEERLRRDYPQIRILPVADEEEALQAVEQRQAQATLRSRIMAAYIINSRGWFNLKIAGEIPAYANGLRMGLVQHDAELLARLNLAIASLSQDDLNQTMNRHIPLVVKDIDYTLALITIGSLVIVILVFSYWSRKMRGINAQLQASQTHIAVQLDQLSTIERELRLSRERYKLLVEQLQESIVVVRGRHILFSNPAFTALTGFEPEALMQLDISTLFFADERDELWRRAKAQLSGLTAEQRHLFRLCNRQGQPVWVEARLREIDWEGEKAILNTLSDVTKRVEYEAEMKHLATHDPLTGLPNRELLKRRLHRSIEFARDTHQKLALLFVDLDKFKPVNDSYGHDAGDMVLKRIAQRLREALRESDLVARWGGDEFIVVLENVNASATVERIARKLVAVISEPIALAADLPVQLSCSIGIVVYPDHGEQIDDLINKSDQMMYKAKKQGAGSIIFFAPVIPQSGNSFFRLLWSRDLECGLAQIDEEHEALFALANQLLATIVAGRFTEQTEPCLLGLLSHAKSHFKHEISTLMKMRYPDAVRHDLIHKQLLHKAGELQARYLRGELEPLVLIHFIVYEIVDQHMMVEDKKWFGFVYPHTGNQRD</sequence>
<dbReference type="CDD" id="cd00130">
    <property type="entry name" value="PAS"/>
    <property type="match status" value="1"/>
</dbReference>
<feature type="domain" description="GGDEF" evidence="5">
    <location>
        <begin position="481"/>
        <end position="615"/>
    </location>
</feature>
<dbReference type="PROSITE" id="PS50887">
    <property type="entry name" value="GGDEF"/>
    <property type="match status" value="1"/>
</dbReference>
<dbReference type="SUPFAM" id="SSF55785">
    <property type="entry name" value="PYP-like sensor domain (PAS domain)"/>
    <property type="match status" value="1"/>
</dbReference>
<dbReference type="SMART" id="SM00267">
    <property type="entry name" value="GGDEF"/>
    <property type="match status" value="1"/>
</dbReference>
<dbReference type="Pfam" id="PF13426">
    <property type="entry name" value="PAS_9"/>
    <property type="match status" value="1"/>
</dbReference>
<dbReference type="CDD" id="cd01949">
    <property type="entry name" value="GGDEF"/>
    <property type="match status" value="1"/>
</dbReference>
<keyword evidence="7" id="KW-1185">Reference proteome</keyword>
<feature type="transmembrane region" description="Helical" evidence="4">
    <location>
        <begin position="271"/>
        <end position="291"/>
    </location>
</feature>
<dbReference type="NCBIfam" id="TIGR00254">
    <property type="entry name" value="GGDEF"/>
    <property type="match status" value="1"/>
</dbReference>
<accession>A0ABV8CR74</accession>
<organism evidence="6 7">
    <name type="scientific">Pseudaeromonas sharmana</name>
    <dbReference type="NCBI Taxonomy" id="328412"/>
    <lineage>
        <taxon>Bacteria</taxon>
        <taxon>Pseudomonadati</taxon>
        <taxon>Pseudomonadota</taxon>
        <taxon>Gammaproteobacteria</taxon>
        <taxon>Aeromonadales</taxon>
        <taxon>Aeromonadaceae</taxon>
        <taxon>Pseudaeromonas</taxon>
    </lineage>
</organism>
<comment type="caution">
    <text evidence="6">The sequence shown here is derived from an EMBL/GenBank/DDBJ whole genome shotgun (WGS) entry which is preliminary data.</text>
</comment>
<dbReference type="SUPFAM" id="SSF53850">
    <property type="entry name" value="Periplasmic binding protein-like II"/>
    <property type="match status" value="1"/>
</dbReference>
<dbReference type="PANTHER" id="PTHR44757:SF2">
    <property type="entry name" value="BIOFILM ARCHITECTURE MAINTENANCE PROTEIN MBAA"/>
    <property type="match status" value="1"/>
</dbReference>
<name>A0ABV8CR74_9GAMM</name>
<dbReference type="InterPro" id="IPR012827">
    <property type="entry name" value="Hemerythrin_metal-bd"/>
</dbReference>
<dbReference type="InterPro" id="IPR043128">
    <property type="entry name" value="Rev_trsase/Diguanyl_cyclase"/>
</dbReference>
<keyword evidence="4" id="KW-1133">Transmembrane helix</keyword>
<dbReference type="SUPFAM" id="SSF55073">
    <property type="entry name" value="Nucleotide cyclase"/>
    <property type="match status" value="1"/>
</dbReference>
<dbReference type="InterPro" id="IPR052155">
    <property type="entry name" value="Biofilm_reg_signaling"/>
</dbReference>
<evidence type="ECO:0000313" key="7">
    <source>
        <dbReference type="Proteomes" id="UP001595692"/>
    </source>
</evidence>
<keyword evidence="3" id="KW-0408">Iron</keyword>
<comment type="similarity">
    <text evidence="1">Belongs to the hemerythrin family.</text>
</comment>
<dbReference type="NCBIfam" id="TIGR00229">
    <property type="entry name" value="sensory_box"/>
    <property type="match status" value="1"/>
</dbReference>
<evidence type="ECO:0000256" key="2">
    <source>
        <dbReference type="ARBA" id="ARBA00022723"/>
    </source>
</evidence>
<dbReference type="InterPro" id="IPR029787">
    <property type="entry name" value="Nucleotide_cyclase"/>
</dbReference>
<dbReference type="EMBL" id="JBHSAF010000014">
    <property type="protein sequence ID" value="MFC3914374.1"/>
    <property type="molecule type" value="Genomic_DNA"/>
</dbReference>
<dbReference type="Pfam" id="PF00497">
    <property type="entry name" value="SBP_bac_3"/>
    <property type="match status" value="1"/>
</dbReference>
<protein>
    <submittedName>
        <fullName evidence="6">Diguanylate cyclase domain-containing protein</fullName>
        <ecNumber evidence="6">2.7.7.65</ecNumber>
    </submittedName>
</protein>
<dbReference type="PANTHER" id="PTHR44757">
    <property type="entry name" value="DIGUANYLATE CYCLASE DGCP"/>
    <property type="match status" value="1"/>
</dbReference>
<dbReference type="GO" id="GO:0052621">
    <property type="term" value="F:diguanylate cyclase activity"/>
    <property type="evidence" value="ECO:0007669"/>
    <property type="project" value="UniProtKB-EC"/>
</dbReference>
<dbReference type="CDD" id="cd13708">
    <property type="entry name" value="PBP2_BvgS_like_1"/>
    <property type="match status" value="1"/>
</dbReference>
<evidence type="ECO:0000256" key="3">
    <source>
        <dbReference type="ARBA" id="ARBA00023004"/>
    </source>
</evidence>
<dbReference type="SMART" id="SM00091">
    <property type="entry name" value="PAS"/>
    <property type="match status" value="1"/>
</dbReference>
<evidence type="ECO:0000313" key="6">
    <source>
        <dbReference type="EMBL" id="MFC3914374.1"/>
    </source>
</evidence>
<gene>
    <name evidence="6" type="ORF">ACFOSS_12990</name>
</gene>
<dbReference type="Proteomes" id="UP001595692">
    <property type="component" value="Unassembled WGS sequence"/>
</dbReference>
<dbReference type="InterPro" id="IPR000160">
    <property type="entry name" value="GGDEF_dom"/>
</dbReference>
<dbReference type="InterPro" id="IPR035965">
    <property type="entry name" value="PAS-like_dom_sf"/>
</dbReference>
<keyword evidence="4" id="KW-0812">Transmembrane</keyword>
<keyword evidence="2" id="KW-0479">Metal-binding</keyword>
<evidence type="ECO:0000256" key="4">
    <source>
        <dbReference type="SAM" id="Phobius"/>
    </source>
</evidence>
<keyword evidence="4" id="KW-0472">Membrane</keyword>
<dbReference type="InterPro" id="IPR000014">
    <property type="entry name" value="PAS"/>
</dbReference>
<dbReference type="SMART" id="SM00062">
    <property type="entry name" value="PBPb"/>
    <property type="match status" value="1"/>
</dbReference>
<dbReference type="Pfam" id="PF00990">
    <property type="entry name" value="GGDEF"/>
    <property type="match status" value="1"/>
</dbReference>
<dbReference type="CDD" id="cd12107">
    <property type="entry name" value="Hemerythrin"/>
    <property type="match status" value="1"/>
</dbReference>
<evidence type="ECO:0000259" key="5">
    <source>
        <dbReference type="PROSITE" id="PS50887"/>
    </source>
</evidence>
<keyword evidence="6" id="KW-0808">Transferase</keyword>
<keyword evidence="6" id="KW-0548">Nucleotidyltransferase</keyword>
<dbReference type="Gene3D" id="1.20.120.50">
    <property type="entry name" value="Hemerythrin-like"/>
    <property type="match status" value="1"/>
</dbReference>
<dbReference type="SUPFAM" id="SSF47188">
    <property type="entry name" value="Hemerythrin-like"/>
    <property type="match status" value="1"/>
</dbReference>
<dbReference type="RefSeq" id="WP_377153176.1">
    <property type="nucleotide sequence ID" value="NZ_JBHSAF010000014.1"/>
</dbReference>
<reference evidence="7" key="1">
    <citation type="journal article" date="2019" name="Int. J. Syst. Evol. Microbiol.">
        <title>The Global Catalogue of Microorganisms (GCM) 10K type strain sequencing project: providing services to taxonomists for standard genome sequencing and annotation.</title>
        <authorList>
            <consortium name="The Broad Institute Genomics Platform"/>
            <consortium name="The Broad Institute Genome Sequencing Center for Infectious Disease"/>
            <person name="Wu L."/>
            <person name="Ma J."/>
        </authorList>
    </citation>
    <scope>NUCLEOTIDE SEQUENCE [LARGE SCALE GENOMIC DNA]</scope>
    <source>
        <strain evidence="7">CCUG 54939</strain>
    </source>
</reference>
<dbReference type="EC" id="2.7.7.65" evidence="6"/>
<proteinExistence type="inferred from homology"/>
<dbReference type="Gene3D" id="3.30.450.20">
    <property type="entry name" value="PAS domain"/>
    <property type="match status" value="1"/>
</dbReference>
<evidence type="ECO:0000256" key="1">
    <source>
        <dbReference type="ARBA" id="ARBA00010587"/>
    </source>
</evidence>